<dbReference type="AlphaFoldDB" id="A0A251TPA5"/>
<sequence length="108" mass="12356">MGLPNGLLTLEDIEEFGYVKNTGFVWLRQKKPNKTKNEKAGTVSSQATKVTTYVEKFKIKKLTGVKARDLMMCGLQLVRSVLTIRPHEISLFKRVLTLENLFLCRILK</sequence>
<dbReference type="InParanoid" id="A0A251TPA5"/>
<evidence type="ECO:0000313" key="3">
    <source>
        <dbReference type="Proteomes" id="UP000215914"/>
    </source>
</evidence>
<reference evidence="1 3" key="1">
    <citation type="journal article" date="2017" name="Nature">
        <title>The sunflower genome provides insights into oil metabolism, flowering and Asterid evolution.</title>
        <authorList>
            <person name="Badouin H."/>
            <person name="Gouzy J."/>
            <person name="Grassa C.J."/>
            <person name="Murat F."/>
            <person name="Staton S.E."/>
            <person name="Cottret L."/>
            <person name="Lelandais-Briere C."/>
            <person name="Owens G.L."/>
            <person name="Carrere S."/>
            <person name="Mayjonade B."/>
            <person name="Legrand L."/>
            <person name="Gill N."/>
            <person name="Kane N.C."/>
            <person name="Bowers J.E."/>
            <person name="Hubner S."/>
            <person name="Bellec A."/>
            <person name="Berard A."/>
            <person name="Berges H."/>
            <person name="Blanchet N."/>
            <person name="Boniface M.C."/>
            <person name="Brunel D."/>
            <person name="Catrice O."/>
            <person name="Chaidir N."/>
            <person name="Claudel C."/>
            <person name="Donnadieu C."/>
            <person name="Faraut T."/>
            <person name="Fievet G."/>
            <person name="Helmstetter N."/>
            <person name="King M."/>
            <person name="Knapp S.J."/>
            <person name="Lai Z."/>
            <person name="Le Paslier M.C."/>
            <person name="Lippi Y."/>
            <person name="Lorenzon L."/>
            <person name="Mandel J.R."/>
            <person name="Marage G."/>
            <person name="Marchand G."/>
            <person name="Marquand E."/>
            <person name="Bret-Mestries E."/>
            <person name="Morien E."/>
            <person name="Nambeesan S."/>
            <person name="Nguyen T."/>
            <person name="Pegot-Espagnet P."/>
            <person name="Pouilly N."/>
            <person name="Raftis F."/>
            <person name="Sallet E."/>
            <person name="Schiex T."/>
            <person name="Thomas J."/>
            <person name="Vandecasteele C."/>
            <person name="Vares D."/>
            <person name="Vear F."/>
            <person name="Vautrin S."/>
            <person name="Crespi M."/>
            <person name="Mangin B."/>
            <person name="Burke J.M."/>
            <person name="Salse J."/>
            <person name="Munos S."/>
            <person name="Vincourt P."/>
            <person name="Rieseberg L.H."/>
            <person name="Langlade N.B."/>
        </authorList>
    </citation>
    <scope>NUCLEOTIDE SEQUENCE [LARGE SCALE GENOMIC DNA]</scope>
    <source>
        <strain evidence="3">cv. SF193</strain>
        <tissue evidence="1">Leaves</tissue>
    </source>
</reference>
<evidence type="ECO:0000313" key="2">
    <source>
        <dbReference type="EMBL" id="OTG12957.1"/>
    </source>
</evidence>
<proteinExistence type="predicted"/>
<dbReference type="Proteomes" id="UP000215914">
    <property type="component" value="Chromosome 10"/>
</dbReference>
<gene>
    <name evidence="2" type="ORF">HannXRQ_Chr10g0315311</name>
    <name evidence="1" type="ORF">HanXRQr2_Chr10g0462081</name>
</gene>
<keyword evidence="3" id="KW-1185">Reference proteome</keyword>
<dbReference type="Gene3D" id="2.30.240.10">
    <property type="entry name" value="At5g01610-like"/>
    <property type="match status" value="1"/>
</dbReference>
<dbReference type="Pfam" id="PF04398">
    <property type="entry name" value="DUF538"/>
    <property type="match status" value="1"/>
</dbReference>
<name>A0A251TPA5_HELAN</name>
<evidence type="ECO:0000313" key="1">
    <source>
        <dbReference type="EMBL" id="KAF5788263.1"/>
    </source>
</evidence>
<dbReference type="EMBL" id="CM007899">
    <property type="protein sequence ID" value="OTG12957.1"/>
    <property type="molecule type" value="Genomic_DNA"/>
</dbReference>
<dbReference type="SUPFAM" id="SSF141562">
    <property type="entry name" value="At5g01610-like"/>
    <property type="match status" value="1"/>
</dbReference>
<dbReference type="InterPro" id="IPR007493">
    <property type="entry name" value="DUF538"/>
</dbReference>
<dbReference type="EMBL" id="MNCJ02000325">
    <property type="protein sequence ID" value="KAF5788263.1"/>
    <property type="molecule type" value="Genomic_DNA"/>
</dbReference>
<protein>
    <submittedName>
        <fullName evidence="2">Uncharacterized protein</fullName>
    </submittedName>
</protein>
<dbReference type="InterPro" id="IPR036758">
    <property type="entry name" value="At5g01610-like"/>
</dbReference>
<accession>A0A251TPA5</accession>
<dbReference type="Gramene" id="mRNA:HanXRQr2_Chr10g0462081">
    <property type="protein sequence ID" value="CDS:HanXRQr2_Chr10g0462081.1"/>
    <property type="gene ID" value="HanXRQr2_Chr10g0462081"/>
</dbReference>
<organism evidence="2 3">
    <name type="scientific">Helianthus annuus</name>
    <name type="common">Common sunflower</name>
    <dbReference type="NCBI Taxonomy" id="4232"/>
    <lineage>
        <taxon>Eukaryota</taxon>
        <taxon>Viridiplantae</taxon>
        <taxon>Streptophyta</taxon>
        <taxon>Embryophyta</taxon>
        <taxon>Tracheophyta</taxon>
        <taxon>Spermatophyta</taxon>
        <taxon>Magnoliopsida</taxon>
        <taxon>eudicotyledons</taxon>
        <taxon>Gunneridae</taxon>
        <taxon>Pentapetalae</taxon>
        <taxon>asterids</taxon>
        <taxon>campanulids</taxon>
        <taxon>Asterales</taxon>
        <taxon>Asteraceae</taxon>
        <taxon>Asteroideae</taxon>
        <taxon>Heliantheae alliance</taxon>
        <taxon>Heliantheae</taxon>
        <taxon>Helianthus</taxon>
    </lineage>
</organism>
<reference evidence="1" key="3">
    <citation type="submission" date="2020-06" db="EMBL/GenBank/DDBJ databases">
        <title>Helianthus annuus Genome sequencing and assembly Release 2.</title>
        <authorList>
            <person name="Gouzy J."/>
            <person name="Langlade N."/>
            <person name="Munos S."/>
        </authorList>
    </citation>
    <scope>NUCLEOTIDE SEQUENCE</scope>
    <source>
        <tissue evidence="1">Leaves</tissue>
    </source>
</reference>
<reference evidence="2" key="2">
    <citation type="submission" date="2017-02" db="EMBL/GenBank/DDBJ databases">
        <title>Sunflower complete genome.</title>
        <authorList>
            <person name="Langlade N."/>
            <person name="Munos S."/>
        </authorList>
    </citation>
    <scope>NUCLEOTIDE SEQUENCE [LARGE SCALE GENOMIC DNA]</scope>
    <source>
        <tissue evidence="2">Leaves</tissue>
    </source>
</reference>